<dbReference type="InterPro" id="IPR033469">
    <property type="entry name" value="CYTH-like_dom_sf"/>
</dbReference>
<evidence type="ECO:0000313" key="3">
    <source>
        <dbReference type="Proteomes" id="UP001501682"/>
    </source>
</evidence>
<accession>A0ABP8CZ79</accession>
<comment type="caution">
    <text evidence="2">The sequence shown here is derived from an EMBL/GenBank/DDBJ whole genome shotgun (WGS) entry which is preliminary data.</text>
</comment>
<dbReference type="InterPro" id="IPR012042">
    <property type="entry name" value="NeuTTM/CthTTM-like"/>
</dbReference>
<dbReference type="EMBL" id="BAABCB010000028">
    <property type="protein sequence ID" value="GAA4245224.1"/>
    <property type="molecule type" value="Genomic_DNA"/>
</dbReference>
<dbReference type="SUPFAM" id="SSF55154">
    <property type="entry name" value="CYTH-like phosphatases"/>
    <property type="match status" value="1"/>
</dbReference>
<feature type="domain" description="CYTH" evidence="1">
    <location>
        <begin position="1"/>
        <end position="149"/>
    </location>
</feature>
<reference evidence="3" key="1">
    <citation type="journal article" date="2019" name="Int. J. Syst. Evol. Microbiol.">
        <title>The Global Catalogue of Microorganisms (GCM) 10K type strain sequencing project: providing services to taxonomists for standard genome sequencing and annotation.</title>
        <authorList>
            <consortium name="The Broad Institute Genomics Platform"/>
            <consortium name="The Broad Institute Genome Sequencing Center for Infectious Disease"/>
            <person name="Wu L."/>
            <person name="Ma J."/>
        </authorList>
    </citation>
    <scope>NUCLEOTIDE SEQUENCE [LARGE SCALE GENOMIC DNA]</scope>
    <source>
        <strain evidence="3">JCM 17633</strain>
    </source>
</reference>
<dbReference type="PROSITE" id="PS51707">
    <property type="entry name" value="CYTH"/>
    <property type="match status" value="1"/>
</dbReference>
<dbReference type="Proteomes" id="UP001501682">
    <property type="component" value="Unassembled WGS sequence"/>
</dbReference>
<evidence type="ECO:0000259" key="1">
    <source>
        <dbReference type="PROSITE" id="PS51707"/>
    </source>
</evidence>
<name>A0ABP8CZ79_9FLAO</name>
<dbReference type="PIRSF" id="PIRSF016487">
    <property type="entry name" value="CYTH_UCP016487"/>
    <property type="match status" value="1"/>
</dbReference>
<dbReference type="InterPro" id="IPR023577">
    <property type="entry name" value="CYTH_domain"/>
</dbReference>
<proteinExistence type="predicted"/>
<sequence>MIEIERKFLVNSKAFKSEAFNSYAIKQGFLNSHKERTVRVRLKKELGYLTIKGKSTANGLSRFEWEKEISIIEAESLLELCEAGMIEKTRYEVRLGNHIFEIDEFFGANKGLIIAEVELNSEDEVIEYPIWLGKEVTGELKYYNSQLSKNPFTTW</sequence>
<gene>
    <name evidence="2" type="ORF">GCM10022292_26720</name>
</gene>
<dbReference type="Pfam" id="PF01928">
    <property type="entry name" value="CYTH"/>
    <property type="match status" value="1"/>
</dbReference>
<protein>
    <submittedName>
        <fullName evidence="2">CYTH domain-containing protein</fullName>
    </submittedName>
</protein>
<dbReference type="Gene3D" id="2.40.320.10">
    <property type="entry name" value="Hypothetical Protein Pfu-838710-001"/>
    <property type="match status" value="1"/>
</dbReference>
<dbReference type="CDD" id="cd07891">
    <property type="entry name" value="CYTH-like_CthTTM-like_1"/>
    <property type="match status" value="1"/>
</dbReference>
<organism evidence="2 3">
    <name type="scientific">Winogradskyella damuponensis</name>
    <dbReference type="NCBI Taxonomy" id="943939"/>
    <lineage>
        <taxon>Bacteria</taxon>
        <taxon>Pseudomonadati</taxon>
        <taxon>Bacteroidota</taxon>
        <taxon>Flavobacteriia</taxon>
        <taxon>Flavobacteriales</taxon>
        <taxon>Flavobacteriaceae</taxon>
        <taxon>Winogradskyella</taxon>
    </lineage>
</organism>
<evidence type="ECO:0000313" key="2">
    <source>
        <dbReference type="EMBL" id="GAA4245224.1"/>
    </source>
</evidence>
<dbReference type="RefSeq" id="WP_334468864.1">
    <property type="nucleotide sequence ID" value="NZ_BAABCB010000028.1"/>
</dbReference>
<dbReference type="PANTHER" id="PTHR40114">
    <property type="entry name" value="SLR0698 PROTEIN"/>
    <property type="match status" value="1"/>
</dbReference>
<dbReference type="SMART" id="SM01118">
    <property type="entry name" value="CYTH"/>
    <property type="match status" value="1"/>
</dbReference>
<dbReference type="PANTHER" id="PTHR40114:SF1">
    <property type="entry name" value="SLR0698 PROTEIN"/>
    <property type="match status" value="1"/>
</dbReference>
<keyword evidence="3" id="KW-1185">Reference proteome</keyword>